<dbReference type="AlphaFoldDB" id="A0A6N7QS51"/>
<comment type="caution">
    <text evidence="2">The sequence shown here is derived from an EMBL/GenBank/DDBJ whole genome shotgun (WGS) entry which is preliminary data.</text>
</comment>
<evidence type="ECO:0000256" key="1">
    <source>
        <dbReference type="SAM" id="SignalP"/>
    </source>
</evidence>
<organism evidence="2 3">
    <name type="scientific">Spiribacter salilacus</name>
    <dbReference type="NCBI Taxonomy" id="2664894"/>
    <lineage>
        <taxon>Bacteria</taxon>
        <taxon>Pseudomonadati</taxon>
        <taxon>Pseudomonadota</taxon>
        <taxon>Gammaproteobacteria</taxon>
        <taxon>Chromatiales</taxon>
        <taxon>Ectothiorhodospiraceae</taxon>
        <taxon>Spiribacter</taxon>
    </lineage>
</organism>
<feature type="chain" id="PRO_5027009548" description="DUF1425 domain-containing protein" evidence="1">
    <location>
        <begin position="23"/>
        <end position="136"/>
    </location>
</feature>
<name>A0A6N7QS51_9GAMM</name>
<evidence type="ECO:0008006" key="4">
    <source>
        <dbReference type="Google" id="ProtNLM"/>
    </source>
</evidence>
<sequence length="136" mass="15170">MNNRLAKWFVMTVLALAVSACAPIQTEPRVTYPIVPEGSYLDLEYPVTNRMRQVEVQIIRPGTRPVVIVTGVGSRSRTGIEWSATWVDGNGREIQGTSSRFRRATINPGVRFQLEAEAPVESAQTVRVRIRQSGNM</sequence>
<evidence type="ECO:0000313" key="2">
    <source>
        <dbReference type="EMBL" id="MRH78229.1"/>
    </source>
</evidence>
<proteinExistence type="predicted"/>
<dbReference type="InterPro" id="IPR038483">
    <property type="entry name" value="YcfL-like_sf"/>
</dbReference>
<accession>A0A6N7QS51</accession>
<protein>
    <recommendedName>
        <fullName evidence="4">DUF1425 domain-containing protein</fullName>
    </recommendedName>
</protein>
<reference evidence="2 3" key="1">
    <citation type="submission" date="2019-11" db="EMBL/GenBank/DDBJ databases">
        <authorList>
            <person name="Zhang X.Y."/>
        </authorList>
    </citation>
    <scope>NUCLEOTIDE SEQUENCE [LARGE SCALE GENOMIC DNA]</scope>
    <source>
        <strain evidence="2 3">C176</strain>
    </source>
</reference>
<dbReference type="PROSITE" id="PS51257">
    <property type="entry name" value="PROKAR_LIPOPROTEIN"/>
    <property type="match status" value="1"/>
</dbReference>
<evidence type="ECO:0000313" key="3">
    <source>
        <dbReference type="Proteomes" id="UP000433788"/>
    </source>
</evidence>
<dbReference type="RefSeq" id="WP_153719294.1">
    <property type="nucleotide sequence ID" value="NZ_WJPP01000003.1"/>
</dbReference>
<gene>
    <name evidence="2" type="ORF">GH984_05875</name>
</gene>
<feature type="signal peptide" evidence="1">
    <location>
        <begin position="1"/>
        <end position="22"/>
    </location>
</feature>
<keyword evidence="3" id="KW-1185">Reference proteome</keyword>
<dbReference type="EMBL" id="WJPP01000003">
    <property type="protein sequence ID" value="MRH78229.1"/>
    <property type="molecule type" value="Genomic_DNA"/>
</dbReference>
<dbReference type="Gene3D" id="2.60.40.3230">
    <property type="match status" value="1"/>
</dbReference>
<keyword evidence="1" id="KW-0732">Signal</keyword>
<dbReference type="Proteomes" id="UP000433788">
    <property type="component" value="Unassembled WGS sequence"/>
</dbReference>